<dbReference type="Gene3D" id="3.10.490.10">
    <property type="entry name" value="Gamma-glutamyl cyclotransferase-like"/>
    <property type="match status" value="1"/>
</dbReference>
<organism evidence="1 2">
    <name type="scientific">Nocardioides astragali</name>
    <dbReference type="NCBI Taxonomy" id="1776736"/>
    <lineage>
        <taxon>Bacteria</taxon>
        <taxon>Bacillati</taxon>
        <taxon>Actinomycetota</taxon>
        <taxon>Actinomycetes</taxon>
        <taxon>Propionibacteriales</taxon>
        <taxon>Nocardioidaceae</taxon>
        <taxon>Nocardioides</taxon>
    </lineage>
</organism>
<dbReference type="Proteomes" id="UP001596524">
    <property type="component" value="Unassembled WGS sequence"/>
</dbReference>
<evidence type="ECO:0000313" key="1">
    <source>
        <dbReference type="EMBL" id="MFC7362686.1"/>
    </source>
</evidence>
<evidence type="ECO:0000313" key="2">
    <source>
        <dbReference type="Proteomes" id="UP001596524"/>
    </source>
</evidence>
<dbReference type="EMBL" id="JBHTCH010000025">
    <property type="protein sequence ID" value="MFC7362686.1"/>
    <property type="molecule type" value="Genomic_DNA"/>
</dbReference>
<keyword evidence="2" id="KW-1185">Reference proteome</keyword>
<accession>A0ABW2N5V8</accession>
<comment type="caution">
    <text evidence="1">The sequence shown here is derived from an EMBL/GenBank/DDBJ whole genome shotgun (WGS) entry which is preliminary data.</text>
</comment>
<gene>
    <name evidence="1" type="ORF">ACFQO6_20625</name>
</gene>
<protein>
    <submittedName>
        <fullName evidence="1">Histone deacetylase</fullName>
    </submittedName>
</protein>
<sequence>MSGTADPRVWYAAFGSNLSTERLACYLRGGVPRGAVREYEGCRDPTPPREHRPITIPGSLRFAGESRVWGGGTAFYTPAGGGVVHARAYLLRLEQFSDLVSQETRHPVGRTLVLAEKGPTRHGLSQVYDVVLDLGELDGHRLVTLSSTRDHRARPPSAAYVRTMLDGLAEGFDLDAEARVAYLAGMAGMSPGWTVDDLRELL</sequence>
<proteinExistence type="predicted"/>
<reference evidence="2" key="1">
    <citation type="journal article" date="2019" name="Int. J. Syst. Evol. Microbiol.">
        <title>The Global Catalogue of Microorganisms (GCM) 10K type strain sequencing project: providing services to taxonomists for standard genome sequencing and annotation.</title>
        <authorList>
            <consortium name="The Broad Institute Genomics Platform"/>
            <consortium name="The Broad Institute Genome Sequencing Center for Infectious Disease"/>
            <person name="Wu L."/>
            <person name="Ma J."/>
        </authorList>
    </citation>
    <scope>NUCLEOTIDE SEQUENCE [LARGE SCALE GENOMIC DNA]</scope>
    <source>
        <strain evidence="2">FCH27</strain>
    </source>
</reference>
<dbReference type="RefSeq" id="WP_255888899.1">
    <property type="nucleotide sequence ID" value="NZ_JAFMZM010000001.1"/>
</dbReference>
<name>A0ABW2N5V8_9ACTN</name>